<feature type="domain" description="Gfo/Idh/MocA-like oxidoreductase N-terminal" evidence="1">
    <location>
        <begin position="52"/>
        <end position="147"/>
    </location>
</feature>
<dbReference type="SUPFAM" id="SSF51735">
    <property type="entry name" value="NAD(P)-binding Rossmann-fold domains"/>
    <property type="match status" value="1"/>
</dbReference>
<accession>A0A5N6K4R6</accession>
<evidence type="ECO:0000313" key="3">
    <source>
        <dbReference type="EMBL" id="KAB8297392.1"/>
    </source>
</evidence>
<dbReference type="EMBL" id="VIGI01000008">
    <property type="protein sequence ID" value="KAB8297392.1"/>
    <property type="molecule type" value="Genomic_DNA"/>
</dbReference>
<organism evidence="3 4">
    <name type="scientific">Monilinia laxa</name>
    <name type="common">Brown rot fungus</name>
    <name type="synonym">Sclerotinia laxa</name>
    <dbReference type="NCBI Taxonomy" id="61186"/>
    <lineage>
        <taxon>Eukaryota</taxon>
        <taxon>Fungi</taxon>
        <taxon>Dikarya</taxon>
        <taxon>Ascomycota</taxon>
        <taxon>Pezizomycotina</taxon>
        <taxon>Leotiomycetes</taxon>
        <taxon>Helotiales</taxon>
        <taxon>Sclerotiniaceae</taxon>
        <taxon>Monilinia</taxon>
    </lineage>
</organism>
<dbReference type="InterPro" id="IPR055080">
    <property type="entry name" value="Gal80p-like_C"/>
</dbReference>
<dbReference type="PANTHER" id="PTHR43708">
    <property type="entry name" value="CONSERVED EXPRESSED OXIDOREDUCTASE (EUROFUNG)"/>
    <property type="match status" value="1"/>
</dbReference>
<dbReference type="Proteomes" id="UP000326757">
    <property type="component" value="Unassembled WGS sequence"/>
</dbReference>
<dbReference type="Gene3D" id="3.40.50.720">
    <property type="entry name" value="NAD(P)-binding Rossmann-like Domain"/>
    <property type="match status" value="1"/>
</dbReference>
<protein>
    <submittedName>
        <fullName evidence="3">Uncharacterized protein</fullName>
    </submittedName>
</protein>
<dbReference type="OrthoDB" id="64915at2759"/>
<dbReference type="PANTHER" id="PTHR43708:SF1">
    <property type="entry name" value="GALACTOSE_LACTOSE METABOLISM REGULATORY PROTEIN GAL80"/>
    <property type="match status" value="1"/>
</dbReference>
<reference evidence="3 4" key="1">
    <citation type="submission" date="2019-06" db="EMBL/GenBank/DDBJ databases">
        <title>Genome Sequence of the Brown Rot Fungal Pathogen Monilinia laxa.</title>
        <authorList>
            <person name="De Miccolis Angelini R.M."/>
            <person name="Landi L."/>
            <person name="Abate D."/>
            <person name="Pollastro S."/>
            <person name="Romanazzi G."/>
            <person name="Faretra F."/>
        </authorList>
    </citation>
    <scope>NUCLEOTIDE SEQUENCE [LARGE SCALE GENOMIC DNA]</scope>
    <source>
        <strain evidence="3 4">Mlax316</strain>
    </source>
</reference>
<dbReference type="Pfam" id="PF22685">
    <property type="entry name" value="Gal80p_C-like"/>
    <property type="match status" value="1"/>
</dbReference>
<evidence type="ECO:0000313" key="4">
    <source>
        <dbReference type="Proteomes" id="UP000326757"/>
    </source>
</evidence>
<dbReference type="InterPro" id="IPR051317">
    <property type="entry name" value="Gfo/Idh/MocA_oxidoreduct"/>
</dbReference>
<evidence type="ECO:0000259" key="1">
    <source>
        <dbReference type="Pfam" id="PF01408"/>
    </source>
</evidence>
<name>A0A5N6K4R6_MONLA</name>
<sequence>MFNGSSDDIIHKEVIQRSSIYSSFPFENLWKPVTLRENSEAMKTVEFRDGITVAISWPHSRASRKCAQSPGDNAEVKAYGSAEEIAKDPEIDLVVISVIAPKHYDLTKPLLLAKKDVFVEWPLAANTAEYEELADLAKLQNVKGIVGTQACANRLVVKTKEFINSGRIGTVLSSTVSGYFMSLMRLKVPDSIKYHVDKDSGGNNLTIFYGHFLDSFIHVLGNFKQLQAISKTSYPTVDIISKDGTVLIPNYPKTAPRSYFCAWYTRIRYYGICQLSRGRLRAFY</sequence>
<comment type="caution">
    <text evidence="3">The sequence shown here is derived from an EMBL/GenBank/DDBJ whole genome shotgun (WGS) entry which is preliminary data.</text>
</comment>
<dbReference type="InterPro" id="IPR036291">
    <property type="entry name" value="NAD(P)-bd_dom_sf"/>
</dbReference>
<evidence type="ECO:0000259" key="2">
    <source>
        <dbReference type="Pfam" id="PF22685"/>
    </source>
</evidence>
<dbReference type="InterPro" id="IPR000683">
    <property type="entry name" value="Gfo/Idh/MocA-like_OxRdtase_N"/>
</dbReference>
<keyword evidence="4" id="KW-1185">Reference proteome</keyword>
<gene>
    <name evidence="3" type="ORF">EYC80_002735</name>
</gene>
<dbReference type="AlphaFoldDB" id="A0A5N6K4R6"/>
<dbReference type="Pfam" id="PF01408">
    <property type="entry name" value="GFO_IDH_MocA"/>
    <property type="match status" value="1"/>
</dbReference>
<proteinExistence type="predicted"/>
<feature type="domain" description="Gal80p-like C-terminal" evidence="2">
    <location>
        <begin position="156"/>
        <end position="256"/>
    </location>
</feature>
<dbReference type="GO" id="GO:0000166">
    <property type="term" value="F:nucleotide binding"/>
    <property type="evidence" value="ECO:0007669"/>
    <property type="project" value="InterPro"/>
</dbReference>
<dbReference type="SUPFAM" id="SSF55347">
    <property type="entry name" value="Glyceraldehyde-3-phosphate dehydrogenase-like, C-terminal domain"/>
    <property type="match status" value="1"/>
</dbReference>
<dbReference type="Gene3D" id="3.30.360.10">
    <property type="entry name" value="Dihydrodipicolinate Reductase, domain 2"/>
    <property type="match status" value="1"/>
</dbReference>